<keyword evidence="2" id="KW-1185">Reference proteome</keyword>
<gene>
    <name evidence="1" type="ORF">HG15A2_04320</name>
</gene>
<dbReference type="AlphaFoldDB" id="A0A517MQM0"/>
<reference evidence="1 2" key="1">
    <citation type="submission" date="2019-02" db="EMBL/GenBank/DDBJ databases">
        <title>Deep-cultivation of Planctomycetes and their phenomic and genomic characterization uncovers novel biology.</title>
        <authorList>
            <person name="Wiegand S."/>
            <person name="Jogler M."/>
            <person name="Boedeker C."/>
            <person name="Pinto D."/>
            <person name="Vollmers J."/>
            <person name="Rivas-Marin E."/>
            <person name="Kohn T."/>
            <person name="Peeters S.H."/>
            <person name="Heuer A."/>
            <person name="Rast P."/>
            <person name="Oberbeckmann S."/>
            <person name="Bunk B."/>
            <person name="Jeske O."/>
            <person name="Meyerdierks A."/>
            <person name="Storesund J.E."/>
            <person name="Kallscheuer N."/>
            <person name="Luecker S."/>
            <person name="Lage O.M."/>
            <person name="Pohl T."/>
            <person name="Merkel B.J."/>
            <person name="Hornburger P."/>
            <person name="Mueller R.-W."/>
            <person name="Bruemmer F."/>
            <person name="Labrenz M."/>
            <person name="Spormann A.M."/>
            <person name="Op den Camp H."/>
            <person name="Overmann J."/>
            <person name="Amann R."/>
            <person name="Jetten M.S.M."/>
            <person name="Mascher T."/>
            <person name="Medema M.H."/>
            <person name="Devos D.P."/>
            <person name="Kaster A.-K."/>
            <person name="Ovreas L."/>
            <person name="Rohde M."/>
            <person name="Galperin M.Y."/>
            <person name="Jogler C."/>
        </authorList>
    </citation>
    <scope>NUCLEOTIDE SEQUENCE [LARGE SCALE GENOMIC DNA]</scope>
    <source>
        <strain evidence="1 2">HG15A2</strain>
    </source>
</reference>
<dbReference type="Proteomes" id="UP000319852">
    <property type="component" value="Chromosome"/>
</dbReference>
<dbReference type="KEGG" id="amob:HG15A2_04320"/>
<evidence type="ECO:0000313" key="1">
    <source>
        <dbReference type="EMBL" id="QDS97172.1"/>
    </source>
</evidence>
<evidence type="ECO:0000313" key="2">
    <source>
        <dbReference type="Proteomes" id="UP000319852"/>
    </source>
</evidence>
<accession>A0A517MQM0</accession>
<protein>
    <submittedName>
        <fullName evidence="1">Uncharacterized protein</fullName>
    </submittedName>
</protein>
<sequence length="140" mass="15423">MLVTCVSLLQLPVPMLHTHDAYESPDVLCEHVGNRHGEVDVLDDEMHWHFVLPRELKHEHDSEQDSSEDETSLACLSTGAYAGSVNSSLDRAPFGRILILSSTFGAGVKRPVDGLLQRQHPQSNLRLSVSVCALLCVVHC</sequence>
<dbReference type="EMBL" id="CP036263">
    <property type="protein sequence ID" value="QDS97172.1"/>
    <property type="molecule type" value="Genomic_DNA"/>
</dbReference>
<proteinExistence type="predicted"/>
<name>A0A517MQM0_9BACT</name>
<organism evidence="1 2">
    <name type="scientific">Adhaeretor mobilis</name>
    <dbReference type="NCBI Taxonomy" id="1930276"/>
    <lineage>
        <taxon>Bacteria</taxon>
        <taxon>Pseudomonadati</taxon>
        <taxon>Planctomycetota</taxon>
        <taxon>Planctomycetia</taxon>
        <taxon>Pirellulales</taxon>
        <taxon>Lacipirellulaceae</taxon>
        <taxon>Adhaeretor</taxon>
    </lineage>
</organism>